<dbReference type="InParanoid" id="A0A3Q7I2X6"/>
<dbReference type="Proteomes" id="UP000004994">
    <property type="component" value="Chromosome 9"/>
</dbReference>
<reference evidence="1" key="1">
    <citation type="journal article" date="2012" name="Nature">
        <title>The tomato genome sequence provides insights into fleshy fruit evolution.</title>
        <authorList>
            <consortium name="Tomato Genome Consortium"/>
        </authorList>
    </citation>
    <scope>NUCLEOTIDE SEQUENCE [LARGE SCALE GENOMIC DNA]</scope>
    <source>
        <strain evidence="1">cv. Heinz 1706</strain>
    </source>
</reference>
<proteinExistence type="predicted"/>
<name>A0A3Q7I2X6_SOLLC</name>
<dbReference type="EnsemblPlants" id="Solyc09g042755.1.1">
    <property type="protein sequence ID" value="Solyc09g042755.1.1"/>
    <property type="gene ID" value="Solyc09g042755.1"/>
</dbReference>
<dbReference type="AlphaFoldDB" id="A0A3Q7I2X6"/>
<protein>
    <submittedName>
        <fullName evidence="1">Uncharacterized protein</fullName>
    </submittedName>
</protein>
<accession>A0A3Q7I2X6</accession>
<sequence length="129" mass="14897">MHGLQEAEQMDLQGPFTYAIYGPNVGQMYTLVTIRYPLLLKIRKRLHLHVIKTFFHLSASRLDYMDNTLGDCLSHLTKEFYTSYPTTLKNVVEVSETIKRGPKEFTTTLCPLESIIIGGQVHRHFGDFY</sequence>
<evidence type="ECO:0000313" key="1">
    <source>
        <dbReference type="EnsemblPlants" id="Solyc09g042755.1.1"/>
    </source>
</evidence>
<keyword evidence="2" id="KW-1185">Reference proteome</keyword>
<reference evidence="1" key="2">
    <citation type="submission" date="2019-01" db="UniProtKB">
        <authorList>
            <consortium name="EnsemblPlants"/>
        </authorList>
    </citation>
    <scope>IDENTIFICATION</scope>
    <source>
        <strain evidence="1">cv. Heinz 1706</strain>
    </source>
</reference>
<evidence type="ECO:0000313" key="2">
    <source>
        <dbReference type="Proteomes" id="UP000004994"/>
    </source>
</evidence>
<dbReference type="Gramene" id="Solyc09g042755.1.1">
    <property type="protein sequence ID" value="Solyc09g042755.1.1"/>
    <property type="gene ID" value="Solyc09g042755.1"/>
</dbReference>
<organism evidence="1">
    <name type="scientific">Solanum lycopersicum</name>
    <name type="common">Tomato</name>
    <name type="synonym">Lycopersicon esculentum</name>
    <dbReference type="NCBI Taxonomy" id="4081"/>
    <lineage>
        <taxon>Eukaryota</taxon>
        <taxon>Viridiplantae</taxon>
        <taxon>Streptophyta</taxon>
        <taxon>Embryophyta</taxon>
        <taxon>Tracheophyta</taxon>
        <taxon>Spermatophyta</taxon>
        <taxon>Magnoliopsida</taxon>
        <taxon>eudicotyledons</taxon>
        <taxon>Gunneridae</taxon>
        <taxon>Pentapetalae</taxon>
        <taxon>asterids</taxon>
        <taxon>lamiids</taxon>
        <taxon>Solanales</taxon>
        <taxon>Solanaceae</taxon>
        <taxon>Solanoideae</taxon>
        <taxon>Solaneae</taxon>
        <taxon>Solanum</taxon>
        <taxon>Solanum subgen. Lycopersicon</taxon>
    </lineage>
</organism>